<name>A0ACC2ZM13_9PEZI</name>
<dbReference type="Proteomes" id="UP001172680">
    <property type="component" value="Unassembled WGS sequence"/>
</dbReference>
<accession>A0ACC2ZM13</accession>
<proteinExistence type="predicted"/>
<protein>
    <submittedName>
        <fullName evidence="1">Uncharacterized protein</fullName>
    </submittedName>
</protein>
<comment type="caution">
    <text evidence="1">The sequence shown here is derived from an EMBL/GenBank/DDBJ whole genome shotgun (WGS) entry which is preliminary data.</text>
</comment>
<keyword evidence="2" id="KW-1185">Reference proteome</keyword>
<evidence type="ECO:0000313" key="1">
    <source>
        <dbReference type="EMBL" id="KAJ9648574.1"/>
    </source>
</evidence>
<evidence type="ECO:0000313" key="2">
    <source>
        <dbReference type="Proteomes" id="UP001172680"/>
    </source>
</evidence>
<dbReference type="EMBL" id="JAPDRP010000003">
    <property type="protein sequence ID" value="KAJ9648574.1"/>
    <property type="molecule type" value="Genomic_DNA"/>
</dbReference>
<reference evidence="1" key="1">
    <citation type="submission" date="2022-10" db="EMBL/GenBank/DDBJ databases">
        <title>Culturing micro-colonial fungi from biological soil crusts in the Mojave desert and describing Neophaeococcomyces mojavensis, and introducing the new genera and species Taxawa tesnikishii.</title>
        <authorList>
            <person name="Kurbessoian T."/>
            <person name="Stajich J.E."/>
        </authorList>
    </citation>
    <scope>NUCLEOTIDE SEQUENCE</scope>
    <source>
        <strain evidence="1">JES_115</strain>
    </source>
</reference>
<sequence length="331" mass="37936">MFTAAIVDILSLMWQSLALLCAGVLAVAALVVFVLQLPQAICFCFGILYCLLATYHVARTTLRHLRPRGKLLQLIDLPLVAGMRIARGVKVLPGLMYHSTGRFLTHLRLRGAPPAKFRFQDLPAELRDMVYRHVIDDIVGPLDNSVIGRPELAKLMQSGITTVSPQIRTEILTQVFRDKRNLSFMFNNVRDNRALRGFLTTMYQYTRRTVPRLQIILSHKVGYLPQWVFNSALNALFRSRVSCNVTFGWSESSLSPYTNEIIVYGVLKLLERMSRNGVEIRVRALESTVWRGRGDHFWDQKETIEFTAMFRHRGDRRQLGKEKEADVLIFI</sequence>
<organism evidence="1 2">
    <name type="scientific">Coniosporium tulheliwenetii</name>
    <dbReference type="NCBI Taxonomy" id="3383036"/>
    <lineage>
        <taxon>Eukaryota</taxon>
        <taxon>Fungi</taxon>
        <taxon>Dikarya</taxon>
        <taxon>Ascomycota</taxon>
        <taxon>Pezizomycotina</taxon>
        <taxon>Dothideomycetes</taxon>
        <taxon>Dothideomycetes incertae sedis</taxon>
        <taxon>Coniosporium</taxon>
    </lineage>
</organism>
<gene>
    <name evidence="1" type="ORF">H2199_001429</name>
</gene>